<accession>A0ABT0B1I6</accession>
<comment type="caution">
    <text evidence="1">The sequence shown here is derived from an EMBL/GenBank/DDBJ whole genome shotgun (WGS) entry which is preliminary data.</text>
</comment>
<keyword evidence="2" id="KW-1185">Reference proteome</keyword>
<sequence>MALKLETVQKPPPHTPDDVHTQLVLMDKNQAVQLANYLFRVTGQTPPSRRGRSLFDRIIGR</sequence>
<dbReference type="EMBL" id="JALHLE010000012">
    <property type="protein sequence ID" value="MCJ2178902.1"/>
    <property type="molecule type" value="Genomic_DNA"/>
</dbReference>
<dbReference type="Proteomes" id="UP001162880">
    <property type="component" value="Unassembled WGS sequence"/>
</dbReference>
<reference evidence="1" key="1">
    <citation type="submission" date="2022-03" db="EMBL/GenBank/DDBJ databases">
        <title>Identification of a novel bacterium isolated from mangrove sediments.</title>
        <authorList>
            <person name="Pan X."/>
        </authorList>
    </citation>
    <scope>NUCLEOTIDE SEQUENCE</scope>
    <source>
        <strain evidence="1">B2580</strain>
    </source>
</reference>
<organism evidence="1 2">
    <name type="scientific">Novosphingobium album</name>
    <name type="common">ex Hu et al. 2023</name>
    <dbReference type="NCBI Taxonomy" id="2930093"/>
    <lineage>
        <taxon>Bacteria</taxon>
        <taxon>Pseudomonadati</taxon>
        <taxon>Pseudomonadota</taxon>
        <taxon>Alphaproteobacteria</taxon>
        <taxon>Sphingomonadales</taxon>
        <taxon>Sphingomonadaceae</taxon>
        <taxon>Novosphingobium</taxon>
    </lineage>
</organism>
<evidence type="ECO:0000313" key="1">
    <source>
        <dbReference type="EMBL" id="MCJ2178902.1"/>
    </source>
</evidence>
<protein>
    <submittedName>
        <fullName evidence="1">Uncharacterized protein</fullName>
    </submittedName>
</protein>
<dbReference type="RefSeq" id="WP_243993372.1">
    <property type="nucleotide sequence ID" value="NZ_JALHLE010000012.1"/>
</dbReference>
<name>A0ABT0B1I6_9SPHN</name>
<proteinExistence type="predicted"/>
<evidence type="ECO:0000313" key="2">
    <source>
        <dbReference type="Proteomes" id="UP001162880"/>
    </source>
</evidence>
<gene>
    <name evidence="1" type="ORF">MTR64_10030</name>
</gene>